<dbReference type="RefSeq" id="WP_124068992.1">
    <property type="nucleotide sequence ID" value="NZ_CBCRXF010000012.1"/>
</dbReference>
<name>A0A3P5WYG6_9BACL</name>
<evidence type="ECO:0000256" key="3">
    <source>
        <dbReference type="ARBA" id="ARBA00022989"/>
    </source>
</evidence>
<feature type="transmembrane region" description="Helical" evidence="5">
    <location>
        <begin position="166"/>
        <end position="190"/>
    </location>
</feature>
<dbReference type="PRINTS" id="PR01840">
    <property type="entry name" value="TATCFAMILY"/>
</dbReference>
<keyword evidence="5" id="KW-0813">Transport</keyword>
<reference evidence="7 8" key="1">
    <citation type="submission" date="2018-11" db="EMBL/GenBank/DDBJ databases">
        <authorList>
            <person name="Criscuolo A."/>
        </authorList>
    </citation>
    <scope>NUCLEOTIDE SEQUENCE [LARGE SCALE GENOMIC DNA]</scope>
    <source>
        <strain evidence="7">ATB-66</strain>
    </source>
</reference>
<evidence type="ECO:0000256" key="1">
    <source>
        <dbReference type="ARBA" id="ARBA00004141"/>
    </source>
</evidence>
<keyword evidence="2 5" id="KW-0812">Transmembrane</keyword>
<dbReference type="GO" id="GO:0009977">
    <property type="term" value="F:proton motive force dependent protein transmembrane transporter activity"/>
    <property type="evidence" value="ECO:0007669"/>
    <property type="project" value="TreeGrafter"/>
</dbReference>
<dbReference type="GO" id="GO:0033281">
    <property type="term" value="C:TAT protein transport complex"/>
    <property type="evidence" value="ECO:0007669"/>
    <property type="project" value="UniProtKB-UniRule"/>
</dbReference>
<evidence type="ECO:0000256" key="2">
    <source>
        <dbReference type="ARBA" id="ARBA00022692"/>
    </source>
</evidence>
<dbReference type="PANTHER" id="PTHR30371">
    <property type="entry name" value="SEC-INDEPENDENT PROTEIN TRANSLOCASE PROTEIN TATC"/>
    <property type="match status" value="1"/>
</dbReference>
<feature type="compositionally biased region" description="Acidic residues" evidence="6">
    <location>
        <begin position="55"/>
        <end position="67"/>
    </location>
</feature>
<dbReference type="InterPro" id="IPR002033">
    <property type="entry name" value="TatC"/>
</dbReference>
<keyword evidence="4 5" id="KW-0472">Membrane</keyword>
<accession>A0A3P5WYG6</accession>
<feature type="compositionally biased region" description="Basic and acidic residues" evidence="6">
    <location>
        <begin position="24"/>
        <end position="54"/>
    </location>
</feature>
<dbReference type="GO" id="GO:0043953">
    <property type="term" value="P:protein transport by the Tat complex"/>
    <property type="evidence" value="ECO:0007669"/>
    <property type="project" value="UniProtKB-UniRule"/>
</dbReference>
<evidence type="ECO:0000313" key="7">
    <source>
        <dbReference type="EMBL" id="VDC21077.1"/>
    </source>
</evidence>
<dbReference type="GO" id="GO:0065002">
    <property type="term" value="P:intracellular protein transmembrane transport"/>
    <property type="evidence" value="ECO:0007669"/>
    <property type="project" value="TreeGrafter"/>
</dbReference>
<dbReference type="OrthoDB" id="9777044at2"/>
<dbReference type="NCBIfam" id="TIGR00945">
    <property type="entry name" value="tatC"/>
    <property type="match status" value="1"/>
</dbReference>
<dbReference type="Pfam" id="PF00902">
    <property type="entry name" value="TatC"/>
    <property type="match status" value="1"/>
</dbReference>
<organism evidence="7 8">
    <name type="scientific">Filibacter tadaridae</name>
    <dbReference type="NCBI Taxonomy" id="2483811"/>
    <lineage>
        <taxon>Bacteria</taxon>
        <taxon>Bacillati</taxon>
        <taxon>Bacillota</taxon>
        <taxon>Bacilli</taxon>
        <taxon>Bacillales</taxon>
        <taxon>Caryophanaceae</taxon>
        <taxon>Filibacter</taxon>
    </lineage>
</organism>
<comment type="subcellular location">
    <subcellularLocation>
        <location evidence="5">Cell membrane</location>
        <topology evidence="5">Multi-pass membrane protein</topology>
    </subcellularLocation>
    <subcellularLocation>
        <location evidence="1">Membrane</location>
        <topology evidence="1">Multi-pass membrane protein</topology>
    </subcellularLocation>
</comment>
<dbReference type="HAMAP" id="MF_00902">
    <property type="entry name" value="TatC"/>
    <property type="match status" value="1"/>
</dbReference>
<feature type="transmembrane region" description="Helical" evidence="5">
    <location>
        <begin position="85"/>
        <end position="103"/>
    </location>
</feature>
<feature type="transmembrane region" description="Helical" evidence="5">
    <location>
        <begin position="210"/>
        <end position="236"/>
    </location>
</feature>
<keyword evidence="5" id="KW-0811">Translocation</keyword>
<dbReference type="AlphaFoldDB" id="A0A3P5WYG6"/>
<gene>
    <name evidence="7" type="primary">tatC1</name>
    <name evidence="5" type="synonym">tatC</name>
    <name evidence="7" type="ORF">FILTAD_00551</name>
</gene>
<comment type="caution">
    <text evidence="5">Lacks conserved residue(s) required for the propagation of feature annotation.</text>
</comment>
<keyword evidence="8" id="KW-1185">Reference proteome</keyword>
<feature type="transmembrane region" description="Helical" evidence="5">
    <location>
        <begin position="123"/>
        <end position="145"/>
    </location>
</feature>
<evidence type="ECO:0000256" key="5">
    <source>
        <dbReference type="HAMAP-Rule" id="MF_00902"/>
    </source>
</evidence>
<dbReference type="EMBL" id="UXAV01000019">
    <property type="protein sequence ID" value="VDC21077.1"/>
    <property type="molecule type" value="Genomic_DNA"/>
</dbReference>
<comment type="subunit">
    <text evidence="5">Forms a complex with TatA.</text>
</comment>
<keyword evidence="5" id="KW-0653">Protein transport</keyword>
<proteinExistence type="inferred from homology"/>
<evidence type="ECO:0000256" key="4">
    <source>
        <dbReference type="ARBA" id="ARBA00023136"/>
    </source>
</evidence>
<protein>
    <recommendedName>
        <fullName evidence="5">Sec-independent protein translocase protein TatC</fullName>
    </recommendedName>
</protein>
<evidence type="ECO:0000256" key="6">
    <source>
        <dbReference type="SAM" id="MobiDB-lite"/>
    </source>
</evidence>
<keyword evidence="5" id="KW-1003">Cell membrane</keyword>
<dbReference type="Proteomes" id="UP000270468">
    <property type="component" value="Unassembled WGS sequence"/>
</dbReference>
<feature type="region of interest" description="Disordered" evidence="6">
    <location>
        <begin position="24"/>
        <end position="67"/>
    </location>
</feature>
<evidence type="ECO:0000313" key="8">
    <source>
        <dbReference type="Proteomes" id="UP000270468"/>
    </source>
</evidence>
<comment type="similarity">
    <text evidence="5">Belongs to the TatC family.</text>
</comment>
<feature type="transmembrane region" description="Helical" evidence="5">
    <location>
        <begin position="248"/>
        <end position="263"/>
    </location>
</feature>
<comment type="function">
    <text evidence="5">Part of the twin-arginine translocation (Tat) system that transports large folded proteins containing a characteristic twin-arginine motif in their signal peptide across membranes.</text>
</comment>
<sequence length="297" mass="33289">MDPYGDHNRKILSPLDKVLVEKKKKEVPVEPEDVTIKGETERVTTESEIEKIEPISEDSTGDGSEDDESLVGHLTDLRKQLIKSAGVFLFFIIAVFSTINLWFPFITRGHELIVLGPLEVIKFYMLISTALALGMSLPFLCHFLWQFLKPGLNKRESQFLSLYSPLMFLLFVGGLAFGYFVVNPISYNFLVALGSVNFNVMVSAQEYARFLLMTTVPLGLLFELPIVAMFLAAIGVLTADSMKKVRKWSYLSLAIVSALITPPDFVSQLIVLIPMAILYEASIFIVRRAERRSAVAN</sequence>
<dbReference type="PANTHER" id="PTHR30371:SF4">
    <property type="entry name" value="SEC-INDEPENDENT PROTEIN TRANSLOCASE PROTEIN TATCD"/>
    <property type="match status" value="1"/>
</dbReference>
<keyword evidence="3 5" id="KW-1133">Transmembrane helix</keyword>